<dbReference type="EMBL" id="LR865389">
    <property type="protein sequence ID" value="CAD2094825.1"/>
    <property type="molecule type" value="Genomic_DNA"/>
</dbReference>
<keyword evidence="2" id="KW-0472">Membrane</keyword>
<protein>
    <submittedName>
        <fullName evidence="3">Uncharacterized protein</fullName>
    </submittedName>
</protein>
<proteinExistence type="predicted"/>
<evidence type="ECO:0000256" key="1">
    <source>
        <dbReference type="SAM" id="MobiDB-lite"/>
    </source>
</evidence>
<accession>A0A6V7SBT2</accession>
<feature type="compositionally biased region" description="Polar residues" evidence="1">
    <location>
        <begin position="323"/>
        <end position="333"/>
    </location>
</feature>
<keyword evidence="2" id="KW-0812">Transmembrane</keyword>
<evidence type="ECO:0000313" key="4">
    <source>
        <dbReference type="Proteomes" id="UP000515550"/>
    </source>
</evidence>
<feature type="region of interest" description="Disordered" evidence="1">
    <location>
        <begin position="302"/>
        <end position="370"/>
    </location>
</feature>
<evidence type="ECO:0000313" key="3">
    <source>
        <dbReference type="EMBL" id="CAD2094825.1"/>
    </source>
</evidence>
<sequence>MRITLKTKKSNKFHAKFTPYLLSYINVYTFVKMEDTIANISEENLNYIKTCIGYSLAKSMLYAIKTDTEEDRCCSISITTLPLYIFFHSYLFFFDFLLITLGKKDPLNVISQQLKNFATFNEDKKKKKKKFIKKINSYHIKIHDEINRNFTKNSIKDLYKFGHENDGTLFEKLGSLLNIIKNVLDAENVYIGKMYTEIENEKKTGKKKKNTHKKNILKILFASDKCNIKKEMILNDIQFESIFKQFPETKKDNFFFEKNYIFPNVIKKNYTYDELSENLFPNIKLFYENKNRLKIINKSDFEQTTKESHKTENDDISEFGNDSIPNSDNSNELNSDKNTEDGSLHEEESINEVSGEKDETEENEKEDGLDLLEKENEIIKEYENFDEKLIKILNMNLTYKCTYIYEIMDIEQSVLYEYMVPGDFLSIPLVYYSCYNLNFLNYLYNIKNRSEQATFNSLETTACMPQEDNEFKMVNPEIREEKKTNWVADLKNERKIEMCLCIDNRGSVNKINEQKIYALIHFSYLLIIRMLMCERRSVEKQAREKKVEYMIECKNGSESQLIDKFQTKMQETNQENIINKFKNKLADHHYFTESPNLISYMASFKWIAKKILKYHHKISQINKIKVEFNNNLLQTLLNCFIIIDHEYSKPLSKMMIQNYEWNELILYINQSFIDRLAMFNPLLEFEEKGIEKLHEMKNLLNIVPLKKNNYPNNMDGITTYGITLLGYFNHVTTNILDEILKIKEGEQIANT</sequence>
<dbReference type="AlphaFoldDB" id="A0A6V7SBT2"/>
<feature type="transmembrane region" description="Helical" evidence="2">
    <location>
        <begin position="81"/>
        <end position="102"/>
    </location>
</feature>
<gene>
    <name evidence="3" type="ORF">PVBDA_1100970</name>
</gene>
<organism evidence="3 4">
    <name type="scientific">Plasmodium vinckei brucechwatti</name>
    <dbReference type="NCBI Taxonomy" id="119398"/>
    <lineage>
        <taxon>Eukaryota</taxon>
        <taxon>Sar</taxon>
        <taxon>Alveolata</taxon>
        <taxon>Apicomplexa</taxon>
        <taxon>Aconoidasida</taxon>
        <taxon>Haemosporida</taxon>
        <taxon>Plasmodiidae</taxon>
        <taxon>Plasmodium</taxon>
        <taxon>Plasmodium (Vinckeia)</taxon>
    </lineage>
</organism>
<evidence type="ECO:0000256" key="2">
    <source>
        <dbReference type="SAM" id="Phobius"/>
    </source>
</evidence>
<reference evidence="3 4" key="1">
    <citation type="submission" date="2020-08" db="EMBL/GenBank/DDBJ databases">
        <authorList>
            <person name="Ramaprasad A."/>
        </authorList>
    </citation>
    <scope>NUCLEOTIDE SEQUENCE [LARGE SCALE GENOMIC DNA]</scope>
</reference>
<keyword evidence="2" id="KW-1133">Transmembrane helix</keyword>
<dbReference type="VEuPathDB" id="PlasmoDB:PVBDA_1100970"/>
<dbReference type="Proteomes" id="UP000515550">
    <property type="component" value="Chromosome PVBDA_11"/>
</dbReference>
<feature type="compositionally biased region" description="Basic and acidic residues" evidence="1">
    <location>
        <begin position="302"/>
        <end position="313"/>
    </location>
</feature>
<name>A0A6V7SBT2_PLAVN</name>
<feature type="compositionally biased region" description="Basic and acidic residues" evidence="1">
    <location>
        <begin position="334"/>
        <end position="348"/>
    </location>
</feature>